<accession>A0A0R2AMD4</accession>
<name>A0A0R2AMD4_9LACO</name>
<keyword evidence="4" id="KW-1185">Reference proteome</keyword>
<dbReference type="GO" id="GO:0008168">
    <property type="term" value="F:methyltransferase activity"/>
    <property type="evidence" value="ECO:0007669"/>
    <property type="project" value="UniProtKB-KW"/>
</dbReference>
<keyword evidence="1 3" id="KW-0808">Transferase</keyword>
<protein>
    <submittedName>
        <fullName evidence="3">Methyltransferase</fullName>
    </submittedName>
</protein>
<dbReference type="Proteomes" id="UP000051008">
    <property type="component" value="Unassembled WGS sequence"/>
</dbReference>
<dbReference type="Gene3D" id="2.20.25.110">
    <property type="entry name" value="S-adenosyl-L-methionine-dependent methyltransferases"/>
    <property type="match status" value="1"/>
</dbReference>
<evidence type="ECO:0000256" key="1">
    <source>
        <dbReference type="ARBA" id="ARBA00022679"/>
    </source>
</evidence>
<dbReference type="CDD" id="cd02440">
    <property type="entry name" value="AdoMet_MTases"/>
    <property type="match status" value="1"/>
</dbReference>
<dbReference type="EMBL" id="AYYP01000019">
    <property type="protein sequence ID" value="KRM65126.1"/>
    <property type="molecule type" value="Genomic_DNA"/>
</dbReference>
<feature type="domain" description="Methyltransferase" evidence="2">
    <location>
        <begin position="37"/>
        <end position="131"/>
    </location>
</feature>
<dbReference type="Gene3D" id="3.40.50.150">
    <property type="entry name" value="Vaccinia Virus protein VP39"/>
    <property type="match status" value="1"/>
</dbReference>
<sequence>MIYTTFAQLYDELMDPDMYANWLDLVKTQLPANANLLDLACGSGRLAVSLAQNGYQVAGLDLSEEMLALADYHARQAGVELELYQGDMTDLSQLENYEYVTCFADSLCYLPTQADLQACFQAVYQHLEPGGKFLFDVITPYKTDVVYPDYMYNYSDEEQAFLWNSYSGQDEHSVIHDLTFFIYDDKKAAYERLSELHYERTYPLVTYKTMLAQAGFKQVEVSADFARKEATKTDERWFFICQK</sequence>
<dbReference type="PATRIC" id="fig|1423718.3.peg.1544"/>
<keyword evidence="3" id="KW-0489">Methyltransferase</keyword>
<dbReference type="InterPro" id="IPR041698">
    <property type="entry name" value="Methyltransf_25"/>
</dbReference>
<dbReference type="SUPFAM" id="SSF53335">
    <property type="entry name" value="S-adenosyl-L-methionine-dependent methyltransferases"/>
    <property type="match status" value="1"/>
</dbReference>
<proteinExistence type="predicted"/>
<dbReference type="AlphaFoldDB" id="A0A0R2AMD4"/>
<dbReference type="GO" id="GO:0032259">
    <property type="term" value="P:methylation"/>
    <property type="evidence" value="ECO:0007669"/>
    <property type="project" value="UniProtKB-KW"/>
</dbReference>
<gene>
    <name evidence="3" type="ORF">FC14_GL001479</name>
</gene>
<dbReference type="RefSeq" id="WP_056976375.1">
    <property type="nucleotide sequence ID" value="NZ_AYYP01000019.1"/>
</dbReference>
<dbReference type="GeneID" id="75137646"/>
<comment type="caution">
    <text evidence="3">The sequence shown here is derived from an EMBL/GenBank/DDBJ whole genome shotgun (WGS) entry which is preliminary data.</text>
</comment>
<dbReference type="OrthoDB" id="9811589at2"/>
<evidence type="ECO:0000313" key="3">
    <source>
        <dbReference type="EMBL" id="KRM65126.1"/>
    </source>
</evidence>
<dbReference type="Pfam" id="PF13649">
    <property type="entry name" value="Methyltransf_25"/>
    <property type="match status" value="1"/>
</dbReference>
<evidence type="ECO:0000313" key="4">
    <source>
        <dbReference type="Proteomes" id="UP000051008"/>
    </source>
</evidence>
<evidence type="ECO:0000259" key="2">
    <source>
        <dbReference type="Pfam" id="PF13649"/>
    </source>
</evidence>
<dbReference type="InterPro" id="IPR029063">
    <property type="entry name" value="SAM-dependent_MTases_sf"/>
</dbReference>
<reference evidence="3 4" key="1">
    <citation type="journal article" date="2015" name="Genome Announc.">
        <title>Expanding the biotechnology potential of lactobacilli through comparative genomics of 213 strains and associated genera.</title>
        <authorList>
            <person name="Sun Z."/>
            <person name="Harris H.M."/>
            <person name="McCann A."/>
            <person name="Guo C."/>
            <person name="Argimon S."/>
            <person name="Zhang W."/>
            <person name="Yang X."/>
            <person name="Jeffery I.B."/>
            <person name="Cooney J.C."/>
            <person name="Kagawa T.F."/>
            <person name="Liu W."/>
            <person name="Song Y."/>
            <person name="Salvetti E."/>
            <person name="Wrobel A."/>
            <person name="Rasinkangas P."/>
            <person name="Parkhill J."/>
            <person name="Rea M.C."/>
            <person name="O'Sullivan O."/>
            <person name="Ritari J."/>
            <person name="Douillard F.P."/>
            <person name="Paul Ross R."/>
            <person name="Yang R."/>
            <person name="Briner A.E."/>
            <person name="Felis G.E."/>
            <person name="de Vos W.M."/>
            <person name="Barrangou R."/>
            <person name="Klaenhammer T.R."/>
            <person name="Caufield P.W."/>
            <person name="Cui Y."/>
            <person name="Zhang H."/>
            <person name="O'Toole P.W."/>
        </authorList>
    </citation>
    <scope>NUCLEOTIDE SEQUENCE [LARGE SCALE GENOMIC DNA]</scope>
    <source>
        <strain evidence="3 4">DSM 20509</strain>
    </source>
</reference>
<dbReference type="PANTHER" id="PTHR43861">
    <property type="entry name" value="TRANS-ACONITATE 2-METHYLTRANSFERASE-RELATED"/>
    <property type="match status" value="1"/>
</dbReference>
<organism evidence="3 4">
    <name type="scientific">Ligilactobacillus agilis DSM 20509</name>
    <dbReference type="NCBI Taxonomy" id="1423718"/>
    <lineage>
        <taxon>Bacteria</taxon>
        <taxon>Bacillati</taxon>
        <taxon>Bacillota</taxon>
        <taxon>Bacilli</taxon>
        <taxon>Lactobacillales</taxon>
        <taxon>Lactobacillaceae</taxon>
        <taxon>Ligilactobacillus</taxon>
    </lineage>
</organism>